<sequence>MLTLSPTSPPAATVEQAATGSRKTGFYRHDLDGLRGVAIALVAMFHVWFGRVSGGVDVFLALSGFFFGGKILRATLSPDSSLAPLPEVVRLVRRLLPALVVVLASCALLTILIQPQTRWETFADQSLASLGYYQNWELASTVADYLRAGEAVSPLQHIWSMSVQGQFYIAFLALIFGSASLVRRRLGSRLRIFFVVLLSALTVASFGYAICAHQANQATAYYNSFARAWELLVGALVGALVPYIRWPMWLRTVTASVALAAILSCGALIDGVRQFPGPWALVPVGATVLMILAAANRHAHPGTRDRMPLPNRLLATAPLVTLGAMAYSLYLWHWPLLIFWLSYTGHRHANVVEGAAILLLSGVLAYLTLRHVEDPLRYRGPHTAGRPEPTIPWRRRLRRPTMVLGSVVALLGVTLTATSFTWRQHVTVQRASGKELSGLSSRDYPGARALVTPVRVPKLRMRPTVLEAKRDVPPSTRDGCISDFTNTALINCTYGDHDARRTIALAGGSHAEHWLTALDLLGRMHHFKVVTYLKMGCPLSTEEVPLIMGNNAAYPQCHDWVQKTMAKLIADRPDYVFTTSTRPWNIKPGDVMPGTYIGIWQAFSDNNIPVLAMRDTPWLVKDGKPFEPADCLAKGGNASSCGIKRSEVLSERNPTLDFVDQFPLLKPLDMSDAICRADICRAVEGNVLIYHDAHHISATYMRTMAGELGRQIGAATGWW</sequence>
<organism evidence="4 5">
    <name type="scientific">Mycobacterium botniense</name>
    <dbReference type="NCBI Taxonomy" id="84962"/>
    <lineage>
        <taxon>Bacteria</taxon>
        <taxon>Bacillati</taxon>
        <taxon>Actinomycetota</taxon>
        <taxon>Actinomycetes</taxon>
        <taxon>Mycobacteriales</taxon>
        <taxon>Mycobacteriaceae</taxon>
        <taxon>Mycobacterium</taxon>
    </lineage>
</organism>
<keyword evidence="4" id="KW-0808">Transferase</keyword>
<protein>
    <submittedName>
        <fullName evidence="4">Acyltransferase</fullName>
    </submittedName>
</protein>
<feature type="transmembrane region" description="Helical" evidence="1">
    <location>
        <begin position="402"/>
        <end position="422"/>
    </location>
</feature>
<feature type="domain" description="SGNH" evidence="3">
    <location>
        <begin position="490"/>
        <end position="707"/>
    </location>
</feature>
<keyword evidence="1" id="KW-0472">Membrane</keyword>
<keyword evidence="4" id="KW-0012">Acyltransferase</keyword>
<dbReference type="RefSeq" id="WP_163758475.1">
    <property type="nucleotide sequence ID" value="NZ_BLKW01000004.1"/>
</dbReference>
<evidence type="ECO:0000313" key="5">
    <source>
        <dbReference type="Proteomes" id="UP000465361"/>
    </source>
</evidence>
<feature type="transmembrane region" description="Helical" evidence="1">
    <location>
        <begin position="165"/>
        <end position="182"/>
    </location>
</feature>
<feature type="transmembrane region" description="Helical" evidence="1">
    <location>
        <begin position="95"/>
        <end position="113"/>
    </location>
</feature>
<dbReference type="EMBL" id="BLKW01000004">
    <property type="protein sequence ID" value="GFG75635.1"/>
    <property type="molecule type" value="Genomic_DNA"/>
</dbReference>
<proteinExistence type="predicted"/>
<evidence type="ECO:0000259" key="3">
    <source>
        <dbReference type="Pfam" id="PF19040"/>
    </source>
</evidence>
<evidence type="ECO:0000256" key="1">
    <source>
        <dbReference type="SAM" id="Phobius"/>
    </source>
</evidence>
<keyword evidence="5" id="KW-1185">Reference proteome</keyword>
<gene>
    <name evidence="4" type="ORF">MBOT_30000</name>
</gene>
<keyword evidence="1" id="KW-0812">Transmembrane</keyword>
<feature type="transmembrane region" description="Helical" evidence="1">
    <location>
        <begin position="194"/>
        <end position="215"/>
    </location>
</feature>
<feature type="transmembrane region" description="Helical" evidence="1">
    <location>
        <begin position="275"/>
        <end position="293"/>
    </location>
</feature>
<dbReference type="GO" id="GO:0009103">
    <property type="term" value="P:lipopolysaccharide biosynthetic process"/>
    <property type="evidence" value="ECO:0007669"/>
    <property type="project" value="TreeGrafter"/>
</dbReference>
<dbReference type="InterPro" id="IPR002656">
    <property type="entry name" value="Acyl_transf_3_dom"/>
</dbReference>
<feature type="transmembrane region" description="Helical" evidence="1">
    <location>
        <begin position="55"/>
        <end position="74"/>
    </location>
</feature>
<accession>A0A7I9Y0P3</accession>
<reference evidence="4 5" key="1">
    <citation type="journal article" date="2019" name="Emerg. Microbes Infect.">
        <title>Comprehensive subspecies identification of 175 nontuberculous mycobacteria species based on 7547 genomic profiles.</title>
        <authorList>
            <person name="Matsumoto Y."/>
            <person name="Kinjo T."/>
            <person name="Motooka D."/>
            <person name="Nabeya D."/>
            <person name="Jung N."/>
            <person name="Uechi K."/>
            <person name="Horii T."/>
            <person name="Iida T."/>
            <person name="Fujita J."/>
            <person name="Nakamura S."/>
        </authorList>
    </citation>
    <scope>NUCLEOTIDE SEQUENCE [LARGE SCALE GENOMIC DNA]</scope>
    <source>
        <strain evidence="4 5">JCM 17322</strain>
    </source>
</reference>
<name>A0A7I9Y0P3_9MYCO</name>
<feature type="transmembrane region" description="Helical" evidence="1">
    <location>
        <begin position="248"/>
        <end position="269"/>
    </location>
</feature>
<comment type="caution">
    <text evidence="4">The sequence shown here is derived from an EMBL/GenBank/DDBJ whole genome shotgun (WGS) entry which is preliminary data.</text>
</comment>
<feature type="domain" description="Acyltransferase 3" evidence="2">
    <location>
        <begin position="29"/>
        <end position="368"/>
    </location>
</feature>
<evidence type="ECO:0000313" key="4">
    <source>
        <dbReference type="EMBL" id="GFG75635.1"/>
    </source>
</evidence>
<feature type="transmembrane region" description="Helical" evidence="1">
    <location>
        <begin position="352"/>
        <end position="369"/>
    </location>
</feature>
<evidence type="ECO:0000259" key="2">
    <source>
        <dbReference type="Pfam" id="PF01757"/>
    </source>
</evidence>
<feature type="transmembrane region" description="Helical" evidence="1">
    <location>
        <begin position="313"/>
        <end position="332"/>
    </location>
</feature>
<dbReference type="AlphaFoldDB" id="A0A7I9Y0P3"/>
<dbReference type="PANTHER" id="PTHR23028:SF53">
    <property type="entry name" value="ACYL_TRANSF_3 DOMAIN-CONTAINING PROTEIN"/>
    <property type="match status" value="1"/>
</dbReference>
<feature type="transmembrane region" description="Helical" evidence="1">
    <location>
        <begin position="221"/>
        <end position="241"/>
    </location>
</feature>
<dbReference type="InterPro" id="IPR050879">
    <property type="entry name" value="Acyltransferase_3"/>
</dbReference>
<dbReference type="PANTHER" id="PTHR23028">
    <property type="entry name" value="ACETYLTRANSFERASE"/>
    <property type="match status" value="1"/>
</dbReference>
<dbReference type="InterPro" id="IPR043968">
    <property type="entry name" value="SGNH"/>
</dbReference>
<dbReference type="Pfam" id="PF01757">
    <property type="entry name" value="Acyl_transf_3"/>
    <property type="match status" value="1"/>
</dbReference>
<dbReference type="Proteomes" id="UP000465361">
    <property type="component" value="Unassembled WGS sequence"/>
</dbReference>
<keyword evidence="1" id="KW-1133">Transmembrane helix</keyword>
<dbReference type="GO" id="GO:0016020">
    <property type="term" value="C:membrane"/>
    <property type="evidence" value="ECO:0007669"/>
    <property type="project" value="TreeGrafter"/>
</dbReference>
<dbReference type="Pfam" id="PF19040">
    <property type="entry name" value="SGNH"/>
    <property type="match status" value="1"/>
</dbReference>
<dbReference type="GO" id="GO:0016747">
    <property type="term" value="F:acyltransferase activity, transferring groups other than amino-acyl groups"/>
    <property type="evidence" value="ECO:0007669"/>
    <property type="project" value="InterPro"/>
</dbReference>